<reference evidence="1 2" key="1">
    <citation type="submission" date="2018-01" db="EMBL/GenBank/DDBJ databases">
        <title>Comparison of the Chinese Bamboo Partridge and Red Junglefowl genome sequences highlights the importance of demography in genome evolution.</title>
        <authorList>
            <person name="Tiley G.P."/>
            <person name="Kimball R.T."/>
            <person name="Braun E.L."/>
            <person name="Burleigh J.G."/>
        </authorList>
    </citation>
    <scope>NUCLEOTIDE SEQUENCE [LARGE SCALE GENOMIC DNA]</scope>
    <source>
        <strain evidence="1">RTK389</strain>
        <tissue evidence="1">Blood</tissue>
    </source>
</reference>
<keyword evidence="2" id="KW-1185">Reference proteome</keyword>
<evidence type="ECO:0000313" key="2">
    <source>
        <dbReference type="Proteomes" id="UP000237246"/>
    </source>
</evidence>
<dbReference type="EMBL" id="PPHD01029546">
    <property type="protein sequence ID" value="POI26272.1"/>
    <property type="molecule type" value="Genomic_DNA"/>
</dbReference>
<feature type="non-terminal residue" evidence="1">
    <location>
        <position position="1"/>
    </location>
</feature>
<evidence type="ECO:0000313" key="1">
    <source>
        <dbReference type="EMBL" id="POI26272.1"/>
    </source>
</evidence>
<dbReference type="Proteomes" id="UP000237246">
    <property type="component" value="Unassembled WGS sequence"/>
</dbReference>
<accession>A0A2P4SQ84</accession>
<dbReference type="SUPFAM" id="SSF46785">
    <property type="entry name" value="Winged helix' DNA-binding domain"/>
    <property type="match status" value="1"/>
</dbReference>
<comment type="caution">
    <text evidence="1">The sequence shown here is derived from an EMBL/GenBank/DDBJ whole genome shotgun (WGS) entry which is preliminary data.</text>
</comment>
<dbReference type="InterPro" id="IPR036390">
    <property type="entry name" value="WH_DNA-bd_sf"/>
</dbReference>
<gene>
    <name evidence="1" type="ORF">CIB84_009976</name>
</gene>
<sequence>QSAGTTSNFAALSFPEKLRALVGSGWFESTWWGHGGNCTVIDEEQFQVEALRRKGPFRVCGTESRKGFILQFHVWRFTPLQCDCHFCSTTLQCSALHGTRFYTWSSIAGASPAPIGTRTARSLVHPALPQSMLCHGHTAPPDRWPWAAPHCPTCSCSPFRADAVEGPAPYSRTHCRELGQQHPITDL</sequence>
<protein>
    <submittedName>
        <fullName evidence="1">Uncharacterized protein</fullName>
    </submittedName>
</protein>
<name>A0A2P4SQ84_BAMTH</name>
<dbReference type="AlphaFoldDB" id="A0A2P4SQ84"/>
<proteinExistence type="predicted"/>
<organism evidence="1 2">
    <name type="scientific">Bambusicola thoracicus</name>
    <name type="common">Chinese bamboo-partridge</name>
    <name type="synonym">Perdix thoracica</name>
    <dbReference type="NCBI Taxonomy" id="9083"/>
    <lineage>
        <taxon>Eukaryota</taxon>
        <taxon>Metazoa</taxon>
        <taxon>Chordata</taxon>
        <taxon>Craniata</taxon>
        <taxon>Vertebrata</taxon>
        <taxon>Euteleostomi</taxon>
        <taxon>Archelosauria</taxon>
        <taxon>Archosauria</taxon>
        <taxon>Dinosauria</taxon>
        <taxon>Saurischia</taxon>
        <taxon>Theropoda</taxon>
        <taxon>Coelurosauria</taxon>
        <taxon>Aves</taxon>
        <taxon>Neognathae</taxon>
        <taxon>Galloanserae</taxon>
        <taxon>Galliformes</taxon>
        <taxon>Phasianidae</taxon>
        <taxon>Perdicinae</taxon>
        <taxon>Bambusicola</taxon>
    </lineage>
</organism>